<reference evidence="2 3" key="1">
    <citation type="submission" date="2019-04" db="EMBL/GenBank/DDBJ databases">
        <authorList>
            <consortium name="Wellcome Sanger Institute Data Sharing"/>
        </authorList>
    </citation>
    <scope>NUCLEOTIDE SEQUENCE [LARGE SCALE GENOMIC DNA]</scope>
</reference>
<dbReference type="AlphaFoldDB" id="A0A8C9TB77"/>
<reference evidence="2" key="3">
    <citation type="submission" date="2025-09" db="UniProtKB">
        <authorList>
            <consortium name="Ensembl"/>
        </authorList>
    </citation>
    <scope>IDENTIFICATION</scope>
</reference>
<organism evidence="2 3">
    <name type="scientific">Scleropages formosus</name>
    <name type="common">Asian bonytongue</name>
    <name type="synonym">Osteoglossum formosum</name>
    <dbReference type="NCBI Taxonomy" id="113540"/>
    <lineage>
        <taxon>Eukaryota</taxon>
        <taxon>Metazoa</taxon>
        <taxon>Chordata</taxon>
        <taxon>Craniata</taxon>
        <taxon>Vertebrata</taxon>
        <taxon>Euteleostomi</taxon>
        <taxon>Actinopterygii</taxon>
        <taxon>Neopterygii</taxon>
        <taxon>Teleostei</taxon>
        <taxon>Osteoglossocephala</taxon>
        <taxon>Osteoglossomorpha</taxon>
        <taxon>Osteoglossiformes</taxon>
        <taxon>Osteoglossidae</taxon>
        <taxon>Scleropages</taxon>
    </lineage>
</organism>
<evidence type="ECO:0000313" key="3">
    <source>
        <dbReference type="Proteomes" id="UP000694397"/>
    </source>
</evidence>
<keyword evidence="3" id="KW-1185">Reference proteome</keyword>
<reference evidence="2" key="2">
    <citation type="submission" date="2025-08" db="UniProtKB">
        <authorList>
            <consortium name="Ensembl"/>
        </authorList>
    </citation>
    <scope>IDENTIFICATION</scope>
</reference>
<dbReference type="Proteomes" id="UP000694397">
    <property type="component" value="Chromosome 11"/>
</dbReference>
<proteinExistence type="predicted"/>
<dbReference type="GeneTree" id="ENSGT00990000210243"/>
<sequence length="267" mass="29655">GVSDRLLSHFAVKCATSLVLFQLHKSVSIIFIPINLCLNTCVLCQLTKLIFFPHSDALEQLVSMLDSVFPQVYSGLLSWVERGQGSAASVKDMYNVETSLVAFLDFLEVLTAARLSLKICFFRQRLFYQQALMTLQLVGSSVQYFVQKKAILLLKATLLLKAGEDFITVGPPLMKEGDHMITDLLSLADVVLQAVFAGWLQGVPVNTNASFFGGNVMSVHCASDGPDFVVLRAVSLILLKSLEYKLQYEKEGDLSVIFIFMFFSYVI</sequence>
<dbReference type="PANTHER" id="PTHR16057">
    <property type="entry name" value="WINS1, 2 PROTEIN"/>
    <property type="match status" value="1"/>
</dbReference>
<feature type="domain" description="Protein Lines N-terminal" evidence="1">
    <location>
        <begin position="54"/>
        <end position="248"/>
    </location>
</feature>
<dbReference type="InterPro" id="IPR032794">
    <property type="entry name" value="LINES_N"/>
</dbReference>
<dbReference type="Pfam" id="PF14694">
    <property type="entry name" value="LINES_N"/>
    <property type="match status" value="1"/>
</dbReference>
<dbReference type="OrthoDB" id="8251209at2759"/>
<dbReference type="Ensembl" id="ENSSFOT00015055870.1">
    <property type="protein sequence ID" value="ENSSFOP00015051199.1"/>
    <property type="gene ID" value="ENSSFOG00015030726.1"/>
</dbReference>
<name>A0A8C9TB77_SCLFO</name>
<protein>
    <recommendedName>
        <fullName evidence="1">Protein Lines N-terminal domain-containing protein</fullName>
    </recommendedName>
</protein>
<evidence type="ECO:0000313" key="2">
    <source>
        <dbReference type="Ensembl" id="ENSSFOP00015051199.1"/>
    </source>
</evidence>
<evidence type="ECO:0000259" key="1">
    <source>
        <dbReference type="Pfam" id="PF14694"/>
    </source>
</evidence>
<dbReference type="PANTHER" id="PTHR16057:SF1">
    <property type="entry name" value="PROTEIN LINES HOMOLOG 1"/>
    <property type="match status" value="1"/>
</dbReference>
<accession>A0A8C9TB77</accession>
<dbReference type="InterPro" id="IPR024875">
    <property type="entry name" value="Protein_Lines"/>
</dbReference>